<evidence type="ECO:0000259" key="5">
    <source>
        <dbReference type="Pfam" id="PF23762"/>
    </source>
</evidence>
<dbReference type="Gene3D" id="2.160.20.10">
    <property type="entry name" value="Single-stranded right-handed beta-helix, Pectin lyase-like"/>
    <property type="match status" value="1"/>
</dbReference>
<keyword evidence="7" id="KW-1185">Reference proteome</keyword>
<evidence type="ECO:0000256" key="1">
    <source>
        <dbReference type="ARBA" id="ARBA00004186"/>
    </source>
</evidence>
<keyword evidence="3" id="KW-0206">Cytoskeleton</keyword>
<dbReference type="Proteomes" id="UP001234178">
    <property type="component" value="Unassembled WGS sequence"/>
</dbReference>
<comment type="caution">
    <text evidence="6">The sequence shown here is derived from an EMBL/GenBank/DDBJ whole genome shotgun (WGS) entry which is preliminary data.</text>
</comment>
<proteinExistence type="predicted"/>
<dbReference type="InterPro" id="IPR039448">
    <property type="entry name" value="Beta_helix"/>
</dbReference>
<dbReference type="InterPro" id="IPR012334">
    <property type="entry name" value="Pectin_lyas_fold"/>
</dbReference>
<organism evidence="6 7">
    <name type="scientific">Daphnia magna</name>
    <dbReference type="NCBI Taxonomy" id="35525"/>
    <lineage>
        <taxon>Eukaryota</taxon>
        <taxon>Metazoa</taxon>
        <taxon>Ecdysozoa</taxon>
        <taxon>Arthropoda</taxon>
        <taxon>Crustacea</taxon>
        <taxon>Branchiopoda</taxon>
        <taxon>Diplostraca</taxon>
        <taxon>Cladocera</taxon>
        <taxon>Anomopoda</taxon>
        <taxon>Daphniidae</taxon>
        <taxon>Daphnia</taxon>
    </lineage>
</organism>
<accession>A0ABQ9ZHS4</accession>
<evidence type="ECO:0000259" key="4">
    <source>
        <dbReference type="Pfam" id="PF13229"/>
    </source>
</evidence>
<reference evidence="6 7" key="1">
    <citation type="journal article" date="2023" name="Nucleic Acids Res.">
        <title>The hologenome of Daphnia magna reveals possible DNA methylation and microbiome-mediated evolution of the host genome.</title>
        <authorList>
            <person name="Chaturvedi A."/>
            <person name="Li X."/>
            <person name="Dhandapani V."/>
            <person name="Marshall H."/>
            <person name="Kissane S."/>
            <person name="Cuenca-Cambronero M."/>
            <person name="Asole G."/>
            <person name="Calvet F."/>
            <person name="Ruiz-Romero M."/>
            <person name="Marangio P."/>
            <person name="Guigo R."/>
            <person name="Rago D."/>
            <person name="Mirbahai L."/>
            <person name="Eastwood N."/>
            <person name="Colbourne J.K."/>
            <person name="Zhou J."/>
            <person name="Mallon E."/>
            <person name="Orsini L."/>
        </authorList>
    </citation>
    <scope>NUCLEOTIDE SEQUENCE [LARGE SCALE GENOMIC DNA]</scope>
    <source>
        <strain evidence="6">LRV0_1</strain>
    </source>
</reference>
<gene>
    <name evidence="6" type="ORF">OUZ56_024712</name>
</gene>
<protein>
    <recommendedName>
        <fullName evidence="8">Right handed beta helix domain-containing protein</fullName>
    </recommendedName>
</protein>
<keyword evidence="2" id="KW-0963">Cytoplasm</keyword>
<dbReference type="SUPFAM" id="SSF51126">
    <property type="entry name" value="Pectin lyase-like"/>
    <property type="match status" value="1"/>
</dbReference>
<dbReference type="EMBL" id="JAOYFB010000004">
    <property type="protein sequence ID" value="KAK4012472.1"/>
    <property type="molecule type" value="Genomic_DNA"/>
</dbReference>
<comment type="subcellular location">
    <subcellularLocation>
        <location evidence="1">Cytoplasm</location>
        <location evidence="1">Cytoskeleton</location>
        <location evidence="1">Spindle</location>
    </subcellularLocation>
</comment>
<evidence type="ECO:0008006" key="8">
    <source>
        <dbReference type="Google" id="ProtNLM"/>
    </source>
</evidence>
<feature type="domain" description="SHC SH2" evidence="5">
    <location>
        <begin position="47"/>
        <end position="255"/>
    </location>
</feature>
<dbReference type="Pfam" id="PF13229">
    <property type="entry name" value="Beta_helix"/>
    <property type="match status" value="1"/>
</dbReference>
<evidence type="ECO:0000313" key="7">
    <source>
        <dbReference type="Proteomes" id="UP001234178"/>
    </source>
</evidence>
<dbReference type="InterPro" id="IPR011050">
    <property type="entry name" value="Pectin_lyase_fold/virulence"/>
</dbReference>
<dbReference type="PANTHER" id="PTHR14695:SF4">
    <property type="entry name" value="PROTEIN NESSUN DORMA"/>
    <property type="match status" value="1"/>
</dbReference>
<dbReference type="InterPro" id="IPR045140">
    <property type="entry name" value="SHCBP1-like"/>
</dbReference>
<feature type="domain" description="Right handed beta helix" evidence="4">
    <location>
        <begin position="368"/>
        <end position="494"/>
    </location>
</feature>
<dbReference type="InterPro" id="IPR057508">
    <property type="entry name" value="SHCBP-like_N"/>
</dbReference>
<evidence type="ECO:0000313" key="6">
    <source>
        <dbReference type="EMBL" id="KAK4012472.1"/>
    </source>
</evidence>
<sequence>MDHPIKSLQGKTNVLETLPDTYSCRMSAAEIVEDLKRCFNPENEFVKGQELQQIIVYYAEQTVEPVGWQALWMSDSKTSSTLKAKFKSPMLVEVNNVDYQSLEALVEVVNENNEEKTTETVLLTELHSLKHQENDAITIEATHNAIQRIRFFYNHLLLPWDCDVQEDWFQFHLPVRVGMFCELRSGLLNQETVVRYHYLLSEANEIEKKLQEMALKVELCDEEMEDEVVGSITELNSKLEQIQQDVEIILNPSTRMLLFGSKVTRVKQNKDPEVLLVVQDQTCISLHQTLNRLESEFSPQLNIRCYPSLQTALDDCRVDDVIVISKGIHNLYNVNSFRHGGTLIGIGAKEDIVVHPGSNIEVGLTFDDGNVILKNFTLLVNNKQSGIAVKGNVSLENCTLRGSSLFDETKNGENDVGSWKGFYVAPQGKLVLKQSRIVNFDVGLRVRATGQVFLSASEVESCNIGILAEQETSIHISNCEFKQCKEYAIGVEMDSDSIGETLHGELELLQMVPETFRINDCRLIENEVNVKLEY</sequence>
<evidence type="ECO:0000256" key="2">
    <source>
        <dbReference type="ARBA" id="ARBA00022490"/>
    </source>
</evidence>
<evidence type="ECO:0000256" key="3">
    <source>
        <dbReference type="ARBA" id="ARBA00023212"/>
    </source>
</evidence>
<name>A0ABQ9ZHS4_9CRUS</name>
<dbReference type="Pfam" id="PF23762">
    <property type="entry name" value="SHCBP_N"/>
    <property type="match status" value="1"/>
</dbReference>
<dbReference type="PANTHER" id="PTHR14695">
    <property type="entry name" value="SHC SH2-DOMAIN BINDING PROTEIN 1-RELATED"/>
    <property type="match status" value="1"/>
</dbReference>